<name>A0A0G2J2L8_9EURO</name>
<dbReference type="Proteomes" id="UP000034164">
    <property type="component" value="Unassembled WGS sequence"/>
</dbReference>
<evidence type="ECO:0000313" key="2">
    <source>
        <dbReference type="EMBL" id="KKZ64219.1"/>
    </source>
</evidence>
<comment type="caution">
    <text evidence="2">The sequence shown here is derived from an EMBL/GenBank/DDBJ whole genome shotgun (WGS) entry which is preliminary data.</text>
</comment>
<gene>
    <name evidence="2" type="ORF">EMCG_01467</name>
</gene>
<evidence type="ECO:0000313" key="3">
    <source>
        <dbReference type="Proteomes" id="UP000034164"/>
    </source>
</evidence>
<dbReference type="VEuPathDB" id="FungiDB:EMCG_01467"/>
<proteinExistence type="predicted"/>
<reference evidence="3" key="1">
    <citation type="journal article" date="2015" name="PLoS Genet.">
        <title>The dynamic genome and transcriptome of the human fungal pathogen Blastomyces and close relative Emmonsia.</title>
        <authorList>
            <person name="Munoz J.F."/>
            <person name="Gauthier G.M."/>
            <person name="Desjardins C.A."/>
            <person name="Gallo J.E."/>
            <person name="Holder J."/>
            <person name="Sullivan T.D."/>
            <person name="Marty A.J."/>
            <person name="Carmen J.C."/>
            <person name="Chen Z."/>
            <person name="Ding L."/>
            <person name="Gujja S."/>
            <person name="Magrini V."/>
            <person name="Misas E."/>
            <person name="Mitreva M."/>
            <person name="Priest M."/>
            <person name="Saif S."/>
            <person name="Whiston E.A."/>
            <person name="Young S."/>
            <person name="Zeng Q."/>
            <person name="Goldman W.E."/>
            <person name="Mardis E.R."/>
            <person name="Taylor J.W."/>
            <person name="McEwen J.G."/>
            <person name="Clay O.K."/>
            <person name="Klein B.S."/>
            <person name="Cuomo C.A."/>
        </authorList>
    </citation>
    <scope>NUCLEOTIDE SEQUENCE [LARGE SCALE GENOMIC DNA]</scope>
    <source>
        <strain evidence="3">UAMH 3008</strain>
    </source>
</reference>
<feature type="compositionally biased region" description="Low complexity" evidence="1">
    <location>
        <begin position="22"/>
        <end position="62"/>
    </location>
</feature>
<dbReference type="EMBL" id="LCZI01000842">
    <property type="protein sequence ID" value="KKZ64219.1"/>
    <property type="molecule type" value="Genomic_DNA"/>
</dbReference>
<accession>A0A0G2J2L8</accession>
<evidence type="ECO:0000256" key="1">
    <source>
        <dbReference type="SAM" id="MobiDB-lite"/>
    </source>
</evidence>
<dbReference type="AlphaFoldDB" id="A0A0G2J2L8"/>
<organism evidence="2 3">
    <name type="scientific">[Emmonsia] crescens</name>
    <dbReference type="NCBI Taxonomy" id="73230"/>
    <lineage>
        <taxon>Eukaryota</taxon>
        <taxon>Fungi</taxon>
        <taxon>Dikarya</taxon>
        <taxon>Ascomycota</taxon>
        <taxon>Pezizomycotina</taxon>
        <taxon>Eurotiomycetes</taxon>
        <taxon>Eurotiomycetidae</taxon>
        <taxon>Onygenales</taxon>
        <taxon>Ajellomycetaceae</taxon>
        <taxon>Emergomyces</taxon>
    </lineage>
</organism>
<protein>
    <submittedName>
        <fullName evidence="2">Uncharacterized protein</fullName>
    </submittedName>
</protein>
<feature type="region of interest" description="Disordered" evidence="1">
    <location>
        <begin position="1"/>
        <end position="62"/>
    </location>
</feature>
<sequence length="62" mass="6731">MAQPSTPRATIRHPHQHLQTKSNPSSISSNRYSRPTQPPTRSVPAPSSPRTSARASRTSLAV</sequence>